<evidence type="ECO:0000313" key="9">
    <source>
        <dbReference type="EMBL" id="KZS03990.1"/>
    </source>
</evidence>
<organism evidence="9 10">
    <name type="scientific">Daphnia magna</name>
    <dbReference type="NCBI Taxonomy" id="35525"/>
    <lineage>
        <taxon>Eukaryota</taxon>
        <taxon>Metazoa</taxon>
        <taxon>Ecdysozoa</taxon>
        <taxon>Arthropoda</taxon>
        <taxon>Crustacea</taxon>
        <taxon>Branchiopoda</taxon>
        <taxon>Diplostraca</taxon>
        <taxon>Cladocera</taxon>
        <taxon>Anomopoda</taxon>
        <taxon>Daphniidae</taxon>
        <taxon>Daphnia</taxon>
    </lineage>
</organism>
<dbReference type="PANTHER" id="PTHR22605:SF16">
    <property type="entry name" value="E3 UBIQUITIN-PROTEIN LIGASE RNF213"/>
    <property type="match status" value="1"/>
</dbReference>
<dbReference type="InterPro" id="IPR046439">
    <property type="entry name" value="ZF_RZ_dom"/>
</dbReference>
<keyword evidence="10" id="KW-1185">Reference proteome</keyword>
<evidence type="ECO:0000313" key="10">
    <source>
        <dbReference type="Proteomes" id="UP000076858"/>
    </source>
</evidence>
<protein>
    <recommendedName>
        <fullName evidence="8">RZ-type domain-containing protein</fullName>
    </recommendedName>
</protein>
<dbReference type="GO" id="GO:0004842">
    <property type="term" value="F:ubiquitin-protein transferase activity"/>
    <property type="evidence" value="ECO:0007669"/>
    <property type="project" value="InterPro"/>
</dbReference>
<dbReference type="SUPFAM" id="SSF49452">
    <property type="entry name" value="Starch-binding domain-like"/>
    <property type="match status" value="1"/>
</dbReference>
<comment type="caution">
    <text evidence="9">The sequence shown here is derived from an EMBL/GenBank/DDBJ whole genome shotgun (WGS) entry which is preliminary data.</text>
</comment>
<dbReference type="EMBL" id="LRGB01003146">
    <property type="protein sequence ID" value="KZS03990.1"/>
    <property type="molecule type" value="Genomic_DNA"/>
</dbReference>
<feature type="domain" description="RZ-type" evidence="8">
    <location>
        <begin position="1451"/>
        <end position="1527"/>
    </location>
</feature>
<keyword evidence="2" id="KW-0963">Cytoplasm</keyword>
<keyword evidence="5" id="KW-0862">Zinc</keyword>
<name>A0A164LCP5_9CRUS</name>
<keyword evidence="6" id="KW-0391">Immunity</keyword>
<dbReference type="OrthoDB" id="2423195at2759"/>
<dbReference type="InterPro" id="IPR013784">
    <property type="entry name" value="Carb-bd-like_fold"/>
</dbReference>
<proteinExistence type="predicted"/>
<accession>A0A164LCP5</accession>
<evidence type="ECO:0000256" key="2">
    <source>
        <dbReference type="ARBA" id="ARBA00022490"/>
    </source>
</evidence>
<feature type="compositionally biased region" description="Polar residues" evidence="7">
    <location>
        <begin position="11"/>
        <end position="39"/>
    </location>
</feature>
<dbReference type="PROSITE" id="PS51981">
    <property type="entry name" value="ZF_RZ"/>
    <property type="match status" value="1"/>
</dbReference>
<dbReference type="GO" id="GO:0016887">
    <property type="term" value="F:ATP hydrolysis activity"/>
    <property type="evidence" value="ECO:0007669"/>
    <property type="project" value="InterPro"/>
</dbReference>
<keyword evidence="4" id="KW-0863">Zinc-finger</keyword>
<dbReference type="InterPro" id="IPR031248">
    <property type="entry name" value="RNF213"/>
</dbReference>
<dbReference type="Proteomes" id="UP000076858">
    <property type="component" value="Unassembled WGS sequence"/>
</dbReference>
<dbReference type="STRING" id="35525.A0A164LCP5"/>
<reference evidence="9 10" key="1">
    <citation type="submission" date="2016-03" db="EMBL/GenBank/DDBJ databases">
        <title>EvidentialGene: Evidence-directed Construction of Genes on Genomes.</title>
        <authorList>
            <person name="Gilbert D.G."/>
            <person name="Choi J.-H."/>
            <person name="Mockaitis K."/>
            <person name="Colbourne J."/>
            <person name="Pfrender M."/>
        </authorList>
    </citation>
    <scope>NUCLEOTIDE SEQUENCE [LARGE SCALE GENOMIC DNA]</scope>
    <source>
        <strain evidence="9 10">Xinb3</strain>
        <tissue evidence="9">Complete organism</tissue>
    </source>
</reference>
<comment type="subcellular location">
    <subcellularLocation>
        <location evidence="1">Cytoplasm</location>
    </subcellularLocation>
</comment>
<dbReference type="GO" id="GO:0002376">
    <property type="term" value="P:immune system process"/>
    <property type="evidence" value="ECO:0007669"/>
    <property type="project" value="UniProtKB-KW"/>
</dbReference>
<sequence length="2210" mass="250596">MDEMGRRKQKTGLTNHNESSSGGNKSDQQVVEKVQTPSRVTPDISEPPNARKDDTQLKTGDNGREESAMALESDTSDRNAFIGSSSELVCQGDGLDLTQELLQLLCDETKKEFITTPDKVMEKRTEIGEAMPAKSNLVQPKTKSNTEAHSMTDQWTATVFIAAPLVKNHDLAIVGEDQHLGKWKQPKGKFERFVQIGTDLYIFKGIVPVPSGDKPNFKFVHVNDADNKIEYEGEGTWDNRTEELLPGSWNFFVFKPKPKSMVAKFWEGLRALLHKSETKEKIAYNFFRTVFDHTLEIILPDWDSAMEFISECLVKVRQAIGTQSSEGFHQFLNKWFENPELQVNFDQLFLLIVGACKMEVYSTKMKQILELNSKEFSLYLHNFGSVKRKRQDLQTILERIAFYAGRDFWWILFRITRHSEAVRKFKPQEVSESILKTLQEIPEVLLENPDSRNRVVDHLVRWTEIDEIYFNLLPVFEKNANYQKILESLLLQRLFALKTSVEDVMKILRSEFMKMAYQNISVPSRGSPETKNNNSNITDLLTSANLAQAASSNSVAYESSHLNRSLSQERLLFEEAIRTVFNRKLSDAAKYDAVTGPIEQFQLAKYEIEQRFEKNKCRVIFVVHVDPRPVSMHWVFSFGDCWDYCFVDEVVPGGQLDHHRISLGKFVKSPSDQTLSSFIVEMSTESFKSLLLEMLGPVLQTSLATLRASLGQFYSGVRIALGLPNNKTLIKLMKECLLAQLNDSGITWNVVDAVSDPSFDSSSSLTEGLWGVFKHKISNPLAHFLLISDIWRITDLPSSMLWCDFVIANYPDRLMSLNSSDTPPQIPVGFRSCTQPFGRLLASFNMNYAQRTEPRLNGPLRWLLERIAKNEDENSQEIKEAYFLDWFLLRIPPHLHRCLRKVPLSKMSYLVDNLFEEPAMFFLDWEHCEADVIAALELASIASFATADKIDFWSEATGRMRNWKFFTETAARLSLETLASADVMKSHKKFMQSISSIELSSALTNLLDCVKDLPQLWLGLRITKRILVFDPDSDIRLPELQVSAPHRLFDSLTDLVITSVIRPRLASDGQGRRFVRQADLYALLKSTSSCSSPEELSKILGECPTTNSIVLREDNVAGKDIDGHCSSCASPLTTIEETEDDQTHPVTHLRSPNEKEINSLFEDHQKFMFFFERVAELFIQQRKNNPRDIQDFLQYLLSSDSRLRVSWRFMTVIVRTVLSTRSGKKVMDDLLLTIRCNRPSGEFNVNAHNLLRALLACADQDIRNNQDAEPGFDLIEAAMTRDWTVDRIQRLANIRKQIAEVENGIGDVIAEWSGWRKNQNDQALTDSLLFFILRFYSDEGDQTRLSRMFRNPRIAEELNHHKVVNSFIKTLSPLSLGFDLQPAATTANVFQERLLDGDRFGTGAFEHYPALREIQPDWAPFIARLAYHAYDIFQTKHFRLLREMATNLVATSQYLLPGIDNHPYLPSFTLEAMRWFVCNCGTLNCVGNCGNPTPASICINCRVALSQAAHHPRAGVRRATARDFQPPTGIHVTRAATRTPTFAARNCSPVVTRFALLLNSLALMNAALNPRTEQHAIAHLLLTLPLAERQRVENRQSLIQLLSNHIIVHLDLLCQLLVASRPQLTMTDKFRIGHLLLHKLLASQDRSFLTHAADFANGTQARETFENGLTRLLAQQVNLAEELDQIAGQSDAASKAFRQSFLHNETSHWAYARRVFADRQTLQLELARNGQLRKTLPFLNLLLDDENWMRKLNALQYLGEALRFVALVRTVLAGEITLEEANRMTIAQGLEKITDVVLQKVVLLDRGRPVATREHVMDLFEGFKQLWDRFSQLQNAEKKTFLDYFECQQVDVSVRPKTILDQAAPLILILAGSELPETTFSCQLLSHAVEAASSIALTDFIQPLCRVGSGRVRLSCSSAAALTDFDESLYAHVSTEEVDNFIRDHVIDRSTLKLAESFAMAAILGPAGSTIAEELSLDVIPEFLFKDDVESGNFLVSLERRSIPWQPSTIPPQLQELILADLEKNRCLAEARSVLISVITHLHSNTEPLVVSKVRKNYISEVLEELVQAEVLTERHISNATVGALNRHLKLEVRHAFGLLKAIVARMKGDDIFGGRVREGWTTMIPERLAQLTRQKLRADTQPGGILESLLQMVNIISGNQTVPVELTPDKSLLYAIRQIEGSEWDGIPAELKMEHLGHLLMIVESVAKK</sequence>
<evidence type="ECO:0000256" key="1">
    <source>
        <dbReference type="ARBA" id="ARBA00004496"/>
    </source>
</evidence>
<evidence type="ECO:0000256" key="6">
    <source>
        <dbReference type="ARBA" id="ARBA00022859"/>
    </source>
</evidence>
<evidence type="ECO:0000256" key="5">
    <source>
        <dbReference type="ARBA" id="ARBA00022833"/>
    </source>
</evidence>
<feature type="region of interest" description="Disordered" evidence="7">
    <location>
        <begin position="1"/>
        <end position="78"/>
    </location>
</feature>
<dbReference type="Pfam" id="PF20173">
    <property type="entry name" value="ZnF_RZ-type"/>
    <property type="match status" value="1"/>
</dbReference>
<dbReference type="PANTHER" id="PTHR22605">
    <property type="entry name" value="RZ-TYPE DOMAIN-CONTAINING PROTEIN"/>
    <property type="match status" value="1"/>
</dbReference>
<dbReference type="GO" id="GO:0005737">
    <property type="term" value="C:cytoplasm"/>
    <property type="evidence" value="ECO:0007669"/>
    <property type="project" value="UniProtKB-SubCell"/>
</dbReference>
<evidence type="ECO:0000256" key="7">
    <source>
        <dbReference type="SAM" id="MobiDB-lite"/>
    </source>
</evidence>
<gene>
    <name evidence="9" type="ORF">APZ42_033082</name>
</gene>
<evidence type="ECO:0000256" key="4">
    <source>
        <dbReference type="ARBA" id="ARBA00022771"/>
    </source>
</evidence>
<keyword evidence="3" id="KW-0479">Metal-binding</keyword>
<evidence type="ECO:0000259" key="8">
    <source>
        <dbReference type="PROSITE" id="PS51981"/>
    </source>
</evidence>
<evidence type="ECO:0000256" key="3">
    <source>
        <dbReference type="ARBA" id="ARBA00022723"/>
    </source>
</evidence>
<dbReference type="GO" id="GO:0030246">
    <property type="term" value="F:carbohydrate binding"/>
    <property type="evidence" value="ECO:0007669"/>
    <property type="project" value="InterPro"/>
</dbReference>
<feature type="compositionally biased region" description="Basic and acidic residues" evidence="7">
    <location>
        <begin position="49"/>
        <end position="67"/>
    </location>
</feature>
<dbReference type="GO" id="GO:0008270">
    <property type="term" value="F:zinc ion binding"/>
    <property type="evidence" value="ECO:0007669"/>
    <property type="project" value="UniProtKB-KW"/>
</dbReference>